<name>A0A3A6Q961_9VIBR</name>
<dbReference type="GO" id="GO:0071555">
    <property type="term" value="P:cell wall organization"/>
    <property type="evidence" value="ECO:0007669"/>
    <property type="project" value="UniProtKB-UniRule"/>
</dbReference>
<evidence type="ECO:0000256" key="3">
    <source>
        <dbReference type="ARBA" id="ARBA00022679"/>
    </source>
</evidence>
<reference evidence="9 10" key="1">
    <citation type="submission" date="2018-08" db="EMBL/GenBank/DDBJ databases">
        <title>Vibrio isolated from the Eastern China Marginal Seas.</title>
        <authorList>
            <person name="Li Y."/>
        </authorList>
    </citation>
    <scope>NUCLEOTIDE SEQUENCE [LARGE SCALE GENOMIC DNA]</scope>
    <source>
        <strain evidence="9 10">BEI233</strain>
    </source>
</reference>
<comment type="pathway">
    <text evidence="1 7">Cell wall biogenesis; peptidoglycan biosynthesis.</text>
</comment>
<keyword evidence="3" id="KW-0808">Transferase</keyword>
<feature type="domain" description="L,D-TPase catalytic" evidence="8">
    <location>
        <begin position="289"/>
        <end position="466"/>
    </location>
</feature>
<dbReference type="GO" id="GO:0016740">
    <property type="term" value="F:transferase activity"/>
    <property type="evidence" value="ECO:0007669"/>
    <property type="project" value="UniProtKB-KW"/>
</dbReference>
<evidence type="ECO:0000256" key="4">
    <source>
        <dbReference type="ARBA" id="ARBA00022960"/>
    </source>
</evidence>
<keyword evidence="6 7" id="KW-0961">Cell wall biogenesis/degradation</keyword>
<dbReference type="AlphaFoldDB" id="A0A3A6Q961"/>
<dbReference type="Pfam" id="PF03734">
    <property type="entry name" value="YkuD"/>
    <property type="match status" value="1"/>
</dbReference>
<accession>A0A3A6Q961</accession>
<evidence type="ECO:0000256" key="7">
    <source>
        <dbReference type="PROSITE-ProRule" id="PRU01373"/>
    </source>
</evidence>
<evidence type="ECO:0000256" key="1">
    <source>
        <dbReference type="ARBA" id="ARBA00004752"/>
    </source>
</evidence>
<dbReference type="Pfam" id="PF01471">
    <property type="entry name" value="PG_binding_1"/>
    <property type="match status" value="1"/>
</dbReference>
<feature type="active site" description="Nucleophile" evidence="7">
    <location>
        <position position="442"/>
    </location>
</feature>
<sequence length="516" mass="59716">MTRMKAFLLILLLLPIPSWAMSYFEELGWINSESKVPSLLLYPEQVEALYQDEPNLIWHDMQESTQLEFQLEIIQRAGFSPLISRQLSYLRFYRKSNLWYEYDLLATDTLIFYMSYAEQAKRMGHAWFFEGKLNSVLPPPSEEALFELRNSASSSQLAELIETYTPDTNGYMNLINAYLEVAHHQGKQLPKYQQSGVKRVGDQLENKPLLLERLKVVDVDLDGVRIDISWYDKTLEVAIKQFQGIHGLYRDGVIGPNTMKWLNMAVEDRMAMLALNAERARIWPDQRERLILVNVPGFDMEYWYGGESVFTSRVVVGRETRQTPVMVTNLNALILNPSWNVPWKIMVEDIIPKVQEDIGYLEKMNIEIIPKWGSSETINPIEIDWETLNPKAFPYKMRQMSGDYNALGLYKFNTPNNRAIFLHDTPSKSLFNRASRAFSSGCVRVQYADKFANLLLKSQGLDTDRIKAAEDTANKAISLRKRIPVHIIYQTAWSEKGTVQYREDIYSLDRLNSTKG</sequence>
<dbReference type="InterPro" id="IPR005490">
    <property type="entry name" value="LD_TPept_cat_dom"/>
</dbReference>
<gene>
    <name evidence="9" type="ORF">DZ860_17790</name>
</gene>
<dbReference type="SUPFAM" id="SSF141523">
    <property type="entry name" value="L,D-transpeptidase catalytic domain-like"/>
    <property type="match status" value="1"/>
</dbReference>
<dbReference type="InterPro" id="IPR036366">
    <property type="entry name" value="PGBDSf"/>
</dbReference>
<dbReference type="GO" id="GO:0008360">
    <property type="term" value="P:regulation of cell shape"/>
    <property type="evidence" value="ECO:0007669"/>
    <property type="project" value="UniProtKB-UniRule"/>
</dbReference>
<dbReference type="InterPro" id="IPR036365">
    <property type="entry name" value="PGBD-like_sf"/>
</dbReference>
<dbReference type="Gene3D" id="1.10.101.10">
    <property type="entry name" value="PGBD-like superfamily/PGBD"/>
    <property type="match status" value="1"/>
</dbReference>
<dbReference type="PROSITE" id="PS52029">
    <property type="entry name" value="LD_TPASE"/>
    <property type="match status" value="1"/>
</dbReference>
<dbReference type="InterPro" id="IPR038063">
    <property type="entry name" value="Transpep_catalytic_dom"/>
</dbReference>
<dbReference type="Pfam" id="PF20142">
    <property type="entry name" value="Scaffold"/>
    <property type="match status" value="1"/>
</dbReference>
<keyword evidence="4 7" id="KW-0133">Cell shape</keyword>
<dbReference type="EMBL" id="QVMU01000021">
    <property type="protein sequence ID" value="RJX68376.1"/>
    <property type="molecule type" value="Genomic_DNA"/>
</dbReference>
<comment type="caution">
    <text evidence="9">The sequence shown here is derived from an EMBL/GenBank/DDBJ whole genome shotgun (WGS) entry which is preliminary data.</text>
</comment>
<feature type="active site" description="Proton donor/acceptor" evidence="7">
    <location>
        <position position="423"/>
    </location>
</feature>
<dbReference type="Proteomes" id="UP000273252">
    <property type="component" value="Unassembled WGS sequence"/>
</dbReference>
<dbReference type="OrthoDB" id="9778545at2"/>
<comment type="similarity">
    <text evidence="2">Belongs to the YkuD family.</text>
</comment>
<dbReference type="InterPro" id="IPR045380">
    <property type="entry name" value="LD_TPept_scaffold_dom"/>
</dbReference>
<protein>
    <submittedName>
        <fullName evidence="9">Murein L,D-transpeptidase</fullName>
    </submittedName>
</protein>
<evidence type="ECO:0000313" key="10">
    <source>
        <dbReference type="Proteomes" id="UP000273252"/>
    </source>
</evidence>
<evidence type="ECO:0000259" key="8">
    <source>
        <dbReference type="PROSITE" id="PS52029"/>
    </source>
</evidence>
<keyword evidence="5 7" id="KW-0573">Peptidoglycan synthesis</keyword>
<dbReference type="PANTHER" id="PTHR41533">
    <property type="entry name" value="L,D-TRANSPEPTIDASE HI_1667-RELATED"/>
    <property type="match status" value="1"/>
</dbReference>
<evidence type="ECO:0000256" key="2">
    <source>
        <dbReference type="ARBA" id="ARBA00005992"/>
    </source>
</evidence>
<proteinExistence type="inferred from homology"/>
<dbReference type="GO" id="GO:0009252">
    <property type="term" value="P:peptidoglycan biosynthetic process"/>
    <property type="evidence" value="ECO:0007669"/>
    <property type="project" value="UniProtKB-UniPathway"/>
</dbReference>
<evidence type="ECO:0000256" key="5">
    <source>
        <dbReference type="ARBA" id="ARBA00022984"/>
    </source>
</evidence>
<evidence type="ECO:0000256" key="6">
    <source>
        <dbReference type="ARBA" id="ARBA00023316"/>
    </source>
</evidence>
<dbReference type="RefSeq" id="WP_120033993.1">
    <property type="nucleotide sequence ID" value="NZ_QVMU01000021.1"/>
</dbReference>
<evidence type="ECO:0000313" key="9">
    <source>
        <dbReference type="EMBL" id="RJX68376.1"/>
    </source>
</evidence>
<dbReference type="PANTHER" id="PTHR41533:SF1">
    <property type="entry name" value="L,D-TRANSPEPTIDASE YCBB-RELATED"/>
    <property type="match status" value="1"/>
</dbReference>
<dbReference type="CDD" id="cd16913">
    <property type="entry name" value="YkuD_like"/>
    <property type="match status" value="1"/>
</dbReference>
<dbReference type="GO" id="GO:0004180">
    <property type="term" value="F:carboxypeptidase activity"/>
    <property type="evidence" value="ECO:0007669"/>
    <property type="project" value="UniProtKB-ARBA"/>
</dbReference>
<dbReference type="SUPFAM" id="SSF47090">
    <property type="entry name" value="PGBD-like"/>
    <property type="match status" value="1"/>
</dbReference>
<dbReference type="Gene3D" id="2.40.440.10">
    <property type="entry name" value="L,D-transpeptidase catalytic domain-like"/>
    <property type="match status" value="1"/>
</dbReference>
<dbReference type="InterPro" id="IPR052905">
    <property type="entry name" value="LD-transpeptidase_YkuD-like"/>
</dbReference>
<keyword evidence="10" id="KW-1185">Reference proteome</keyword>
<dbReference type="InterPro" id="IPR002477">
    <property type="entry name" value="Peptidoglycan-bd-like"/>
</dbReference>
<dbReference type="UniPathway" id="UPA00219"/>
<organism evidence="9 10">
    <name type="scientific">Vibrio sinensis</name>
    <dbReference type="NCBI Taxonomy" id="2302434"/>
    <lineage>
        <taxon>Bacteria</taxon>
        <taxon>Pseudomonadati</taxon>
        <taxon>Pseudomonadota</taxon>
        <taxon>Gammaproteobacteria</taxon>
        <taxon>Vibrionales</taxon>
        <taxon>Vibrionaceae</taxon>
        <taxon>Vibrio</taxon>
    </lineage>
</organism>